<keyword evidence="7" id="KW-0630">Potassium</keyword>
<evidence type="ECO:0000256" key="6">
    <source>
        <dbReference type="ARBA" id="ARBA00022826"/>
    </source>
</evidence>
<evidence type="ECO:0000256" key="8">
    <source>
        <dbReference type="ARBA" id="ARBA00022989"/>
    </source>
</evidence>
<name>A0AB39KR08_9CAUL</name>
<dbReference type="GO" id="GO:0016020">
    <property type="term" value="C:membrane"/>
    <property type="evidence" value="ECO:0007669"/>
    <property type="project" value="UniProtKB-SubCell"/>
</dbReference>
<comment type="similarity">
    <text evidence="2">Belongs to the TMEM175 family.</text>
</comment>
<organism evidence="14">
    <name type="scientific">Caulobacter sp. 73W</name>
    <dbReference type="NCBI Taxonomy" id="3161137"/>
    <lineage>
        <taxon>Bacteria</taxon>
        <taxon>Pseudomonadati</taxon>
        <taxon>Pseudomonadota</taxon>
        <taxon>Alphaproteobacteria</taxon>
        <taxon>Caulobacterales</taxon>
        <taxon>Caulobacteraceae</taxon>
        <taxon>Caulobacter</taxon>
    </lineage>
</organism>
<keyword evidence="10 13" id="KW-0472">Membrane</keyword>
<comment type="catalytic activity">
    <reaction evidence="12">
        <text>K(+)(in) = K(+)(out)</text>
        <dbReference type="Rhea" id="RHEA:29463"/>
        <dbReference type="ChEBI" id="CHEBI:29103"/>
    </reaction>
</comment>
<evidence type="ECO:0000256" key="1">
    <source>
        <dbReference type="ARBA" id="ARBA00004141"/>
    </source>
</evidence>
<comment type="subcellular location">
    <subcellularLocation>
        <location evidence="1">Membrane</location>
        <topology evidence="1">Multi-pass membrane protein</topology>
    </subcellularLocation>
</comment>
<keyword evidence="11" id="KW-0407">Ion channel</keyword>
<keyword evidence="6" id="KW-0631">Potassium channel</keyword>
<evidence type="ECO:0000256" key="10">
    <source>
        <dbReference type="ARBA" id="ARBA00023136"/>
    </source>
</evidence>
<evidence type="ECO:0000256" key="12">
    <source>
        <dbReference type="ARBA" id="ARBA00034430"/>
    </source>
</evidence>
<evidence type="ECO:0000256" key="2">
    <source>
        <dbReference type="ARBA" id="ARBA00006920"/>
    </source>
</evidence>
<dbReference type="EMBL" id="CP158375">
    <property type="protein sequence ID" value="XDO95936.1"/>
    <property type="molecule type" value="Genomic_DNA"/>
</dbReference>
<dbReference type="AlphaFoldDB" id="A0AB39KR08"/>
<evidence type="ECO:0000256" key="9">
    <source>
        <dbReference type="ARBA" id="ARBA00023065"/>
    </source>
</evidence>
<evidence type="ECO:0000256" key="13">
    <source>
        <dbReference type="SAM" id="Phobius"/>
    </source>
</evidence>
<dbReference type="GO" id="GO:0005267">
    <property type="term" value="F:potassium channel activity"/>
    <property type="evidence" value="ECO:0007669"/>
    <property type="project" value="UniProtKB-KW"/>
</dbReference>
<evidence type="ECO:0000256" key="4">
    <source>
        <dbReference type="ARBA" id="ARBA00022538"/>
    </source>
</evidence>
<evidence type="ECO:0000256" key="11">
    <source>
        <dbReference type="ARBA" id="ARBA00023303"/>
    </source>
</evidence>
<proteinExistence type="inferred from homology"/>
<dbReference type="RefSeq" id="WP_369058795.1">
    <property type="nucleotide sequence ID" value="NZ_CP158375.1"/>
</dbReference>
<protein>
    <submittedName>
        <fullName evidence="14">TMEM175 family protein</fullName>
    </submittedName>
</protein>
<keyword evidence="5 13" id="KW-0812">Transmembrane</keyword>
<sequence>MLGTEKTEAEAAKRLDAFVDAAFAFALTLLIITGGLPPATMADLALALGRIPAFAASFALIILFWMQHRAFGRITARRDGWATGFSLGIVFVMLIYVFPLRLLAESTLHFVFGQRLPGRGLITSFADLRTLYMVYGLGFGLLAALFAGLFGAALRAPDITETGRIEAGLTVRIWTGIAVIGLLSILAAAFVPMSAAPWLPGSIYGVIPLAVWLLASRQPKAAVKVQAGVEA</sequence>
<gene>
    <name evidence="14" type="ORF">ABOZ73_14215</name>
</gene>
<reference evidence="14" key="1">
    <citation type="submission" date="2024-06" db="EMBL/GenBank/DDBJ databases">
        <title>Caulobacter inopinatus, sp. nov.</title>
        <authorList>
            <person name="Donachie S.P."/>
        </authorList>
    </citation>
    <scope>NUCLEOTIDE SEQUENCE</scope>
    <source>
        <strain evidence="14">73W</strain>
    </source>
</reference>
<feature type="transmembrane region" description="Helical" evidence="13">
    <location>
        <begin position="197"/>
        <end position="215"/>
    </location>
</feature>
<keyword evidence="8 13" id="KW-1133">Transmembrane helix</keyword>
<keyword evidence="4" id="KW-0633">Potassium transport</keyword>
<accession>A0AB39KR08</accession>
<feature type="transmembrane region" description="Helical" evidence="13">
    <location>
        <begin position="45"/>
        <end position="66"/>
    </location>
</feature>
<feature type="transmembrane region" description="Helical" evidence="13">
    <location>
        <begin position="132"/>
        <end position="152"/>
    </location>
</feature>
<dbReference type="Pfam" id="PF06736">
    <property type="entry name" value="TMEM175"/>
    <property type="match status" value="1"/>
</dbReference>
<feature type="transmembrane region" description="Helical" evidence="13">
    <location>
        <begin position="21"/>
        <end position="39"/>
    </location>
</feature>
<evidence type="ECO:0000256" key="7">
    <source>
        <dbReference type="ARBA" id="ARBA00022958"/>
    </source>
</evidence>
<feature type="transmembrane region" description="Helical" evidence="13">
    <location>
        <begin position="87"/>
        <end position="112"/>
    </location>
</feature>
<feature type="transmembrane region" description="Helical" evidence="13">
    <location>
        <begin position="173"/>
        <end position="191"/>
    </location>
</feature>
<evidence type="ECO:0000256" key="3">
    <source>
        <dbReference type="ARBA" id="ARBA00022448"/>
    </source>
</evidence>
<keyword evidence="9" id="KW-0406">Ion transport</keyword>
<evidence type="ECO:0000256" key="5">
    <source>
        <dbReference type="ARBA" id="ARBA00022692"/>
    </source>
</evidence>
<evidence type="ECO:0000313" key="14">
    <source>
        <dbReference type="EMBL" id="XDO95936.1"/>
    </source>
</evidence>
<dbReference type="InterPro" id="IPR010617">
    <property type="entry name" value="TMEM175-like"/>
</dbReference>
<dbReference type="GO" id="GO:0015252">
    <property type="term" value="F:proton channel activity"/>
    <property type="evidence" value="ECO:0007669"/>
    <property type="project" value="InterPro"/>
</dbReference>
<keyword evidence="3" id="KW-0813">Transport</keyword>